<keyword evidence="7" id="KW-1185">Reference proteome</keyword>
<keyword evidence="3" id="KW-0378">Hydrolase</keyword>
<evidence type="ECO:0000313" key="7">
    <source>
        <dbReference type="Proteomes" id="UP000017836"/>
    </source>
</evidence>
<evidence type="ECO:0000313" key="6">
    <source>
        <dbReference type="EMBL" id="ERM98235.1"/>
    </source>
</evidence>
<dbReference type="InterPro" id="IPR033121">
    <property type="entry name" value="PEPTIDASE_A1"/>
</dbReference>
<proteinExistence type="inferred from homology"/>
<dbReference type="eggNOG" id="KOG1339">
    <property type="taxonomic scope" value="Eukaryota"/>
</dbReference>
<evidence type="ECO:0000256" key="3">
    <source>
        <dbReference type="ARBA" id="ARBA00022801"/>
    </source>
</evidence>
<evidence type="ECO:0000256" key="1">
    <source>
        <dbReference type="ARBA" id="ARBA00007447"/>
    </source>
</evidence>
<dbReference type="AlphaFoldDB" id="W1NT93"/>
<dbReference type="PANTHER" id="PTHR47967:SF128">
    <property type="entry name" value="ASPARTIC PROTEINASE CDR1-LIKE"/>
    <property type="match status" value="1"/>
</dbReference>
<dbReference type="HOGENOM" id="CLU_1534608_0_0_1"/>
<protein>
    <recommendedName>
        <fullName evidence="5">Peptidase A1 domain-containing protein</fullName>
    </recommendedName>
</protein>
<reference evidence="7" key="1">
    <citation type="journal article" date="2013" name="Science">
        <title>The Amborella genome and the evolution of flowering plants.</title>
        <authorList>
            <consortium name="Amborella Genome Project"/>
        </authorList>
    </citation>
    <scope>NUCLEOTIDE SEQUENCE [LARGE SCALE GENOMIC DNA]</scope>
</reference>
<dbReference type="InterPro" id="IPR051708">
    <property type="entry name" value="Plant_Aspart_Prot_A1"/>
</dbReference>
<sequence>MASPNEYLMRVVIGTPTERYYLIADTRSDLTWIQFLPCSNFFKQKAPIFDRKSSSTYRSLNCSSTLCQNLGSTLTSPIASISANPSSSPTTTTSTDPRKTSTDATFSTDRGTGAKINGLGFGCGSSNGGFGADGKAGLIGLGGGPLSLISQLGSSISNKFSYCLASRLDRNATGV</sequence>
<evidence type="ECO:0000259" key="5">
    <source>
        <dbReference type="PROSITE" id="PS51767"/>
    </source>
</evidence>
<dbReference type="PROSITE" id="PS51767">
    <property type="entry name" value="PEPTIDASE_A1"/>
    <property type="match status" value="1"/>
</dbReference>
<feature type="region of interest" description="Disordered" evidence="4">
    <location>
        <begin position="80"/>
        <end position="107"/>
    </location>
</feature>
<organism evidence="6 7">
    <name type="scientific">Amborella trichopoda</name>
    <dbReference type="NCBI Taxonomy" id="13333"/>
    <lineage>
        <taxon>Eukaryota</taxon>
        <taxon>Viridiplantae</taxon>
        <taxon>Streptophyta</taxon>
        <taxon>Embryophyta</taxon>
        <taxon>Tracheophyta</taxon>
        <taxon>Spermatophyta</taxon>
        <taxon>Magnoliopsida</taxon>
        <taxon>Amborellales</taxon>
        <taxon>Amborellaceae</taxon>
        <taxon>Amborella</taxon>
    </lineage>
</organism>
<accession>W1NT93</accession>
<comment type="similarity">
    <text evidence="1">Belongs to the peptidase A1 family.</text>
</comment>
<dbReference type="InterPro" id="IPR032861">
    <property type="entry name" value="TAXi_N"/>
</dbReference>
<dbReference type="EMBL" id="KI395483">
    <property type="protein sequence ID" value="ERM98235.1"/>
    <property type="molecule type" value="Genomic_DNA"/>
</dbReference>
<dbReference type="SUPFAM" id="SSF50630">
    <property type="entry name" value="Acid proteases"/>
    <property type="match status" value="1"/>
</dbReference>
<dbReference type="MEROPS" id="A01.A16"/>
<dbReference type="Gene3D" id="2.40.70.10">
    <property type="entry name" value="Acid Proteases"/>
    <property type="match status" value="1"/>
</dbReference>
<feature type="compositionally biased region" description="Low complexity" evidence="4">
    <location>
        <begin position="80"/>
        <end position="95"/>
    </location>
</feature>
<evidence type="ECO:0000256" key="4">
    <source>
        <dbReference type="SAM" id="MobiDB-lite"/>
    </source>
</evidence>
<keyword evidence="2" id="KW-0645">Protease</keyword>
<dbReference type="GO" id="GO:0006508">
    <property type="term" value="P:proteolysis"/>
    <property type="evidence" value="ECO:0007669"/>
    <property type="project" value="UniProtKB-KW"/>
</dbReference>
<feature type="domain" description="Peptidase A1" evidence="5">
    <location>
        <begin position="7"/>
        <end position="175"/>
    </location>
</feature>
<dbReference type="PANTHER" id="PTHR47967">
    <property type="entry name" value="OS07G0603500 PROTEIN-RELATED"/>
    <property type="match status" value="1"/>
</dbReference>
<dbReference type="Gramene" id="ERM98235">
    <property type="protein sequence ID" value="ERM98235"/>
    <property type="gene ID" value="AMTR_s00095p00156870"/>
</dbReference>
<dbReference type="Proteomes" id="UP000017836">
    <property type="component" value="Unassembled WGS sequence"/>
</dbReference>
<gene>
    <name evidence="6" type="ORF">AMTR_s00095p00156870</name>
</gene>
<dbReference type="Pfam" id="PF14543">
    <property type="entry name" value="TAXi_N"/>
    <property type="match status" value="1"/>
</dbReference>
<dbReference type="InterPro" id="IPR021109">
    <property type="entry name" value="Peptidase_aspartic_dom_sf"/>
</dbReference>
<dbReference type="OMA" id="FTGEMAP"/>
<name>W1NT93_AMBTC</name>
<dbReference type="GO" id="GO:0008233">
    <property type="term" value="F:peptidase activity"/>
    <property type="evidence" value="ECO:0007669"/>
    <property type="project" value="UniProtKB-KW"/>
</dbReference>
<evidence type="ECO:0000256" key="2">
    <source>
        <dbReference type="ARBA" id="ARBA00022670"/>
    </source>
</evidence>